<dbReference type="AlphaFoldDB" id="A0A1Y2HM47"/>
<evidence type="ECO:0000313" key="1">
    <source>
        <dbReference type="EMBL" id="ORZ35629.1"/>
    </source>
</evidence>
<evidence type="ECO:0000313" key="2">
    <source>
        <dbReference type="Proteomes" id="UP000193411"/>
    </source>
</evidence>
<proteinExistence type="predicted"/>
<accession>A0A1Y2HM47</accession>
<dbReference type="STRING" id="765915.A0A1Y2HM47"/>
<dbReference type="PANTHER" id="PTHR21521:SF0">
    <property type="entry name" value="AMUN, ISOFORM A"/>
    <property type="match status" value="1"/>
</dbReference>
<dbReference type="Proteomes" id="UP000193411">
    <property type="component" value="Unassembled WGS sequence"/>
</dbReference>
<reference evidence="1 2" key="1">
    <citation type="submission" date="2016-07" db="EMBL/GenBank/DDBJ databases">
        <title>Pervasive Adenine N6-methylation of Active Genes in Fungi.</title>
        <authorList>
            <consortium name="DOE Joint Genome Institute"/>
            <person name="Mondo S.J."/>
            <person name="Dannebaum R.O."/>
            <person name="Kuo R.C."/>
            <person name="Labutti K."/>
            <person name="Haridas S."/>
            <person name="Kuo A."/>
            <person name="Salamov A."/>
            <person name="Ahrendt S.R."/>
            <person name="Lipzen A."/>
            <person name="Sullivan W."/>
            <person name="Andreopoulos W.B."/>
            <person name="Clum A."/>
            <person name="Lindquist E."/>
            <person name="Daum C."/>
            <person name="Ramamoorthy G.K."/>
            <person name="Gryganskyi A."/>
            <person name="Culley D."/>
            <person name="Magnuson J.K."/>
            <person name="James T.Y."/>
            <person name="O'Malley M.A."/>
            <person name="Stajich J.E."/>
            <person name="Spatafora J.W."/>
            <person name="Visel A."/>
            <person name="Grigoriev I.V."/>
        </authorList>
    </citation>
    <scope>NUCLEOTIDE SEQUENCE [LARGE SCALE GENOMIC DNA]</scope>
    <source>
        <strain evidence="1 2">PL171</strain>
    </source>
</reference>
<dbReference type="PANTHER" id="PTHR21521">
    <property type="entry name" value="AMUN, ISOFORM A"/>
    <property type="match status" value="1"/>
</dbReference>
<gene>
    <name evidence="1" type="ORF">BCR44DRAFT_1460981</name>
</gene>
<name>A0A1Y2HM47_9FUNG</name>
<organism evidence="1 2">
    <name type="scientific">Catenaria anguillulae PL171</name>
    <dbReference type="NCBI Taxonomy" id="765915"/>
    <lineage>
        <taxon>Eukaryota</taxon>
        <taxon>Fungi</taxon>
        <taxon>Fungi incertae sedis</taxon>
        <taxon>Blastocladiomycota</taxon>
        <taxon>Blastocladiomycetes</taxon>
        <taxon>Blastocladiales</taxon>
        <taxon>Catenariaceae</taxon>
        <taxon>Catenaria</taxon>
    </lineage>
</organism>
<comment type="caution">
    <text evidence="1">The sequence shown here is derived from an EMBL/GenBank/DDBJ whole genome shotgun (WGS) entry which is preliminary data.</text>
</comment>
<protein>
    <submittedName>
        <fullName evidence="1">Uncharacterized protein</fullName>
    </submittedName>
</protein>
<keyword evidence="2" id="KW-1185">Reference proteome</keyword>
<sequence length="208" mass="22284">MALSSLSSDALSALVLDPASYTSLVAAHAALTRDPDAFIRLDAELFPGRAAAAASQSQLDLTKEKLMDILKWKLLRGKHRPFLPKLVASNSESAIRAAFSAAMALLTPKPTPASILAATSALSTPLKGVGPATASAVLAAVSPHVPFMSDEIMHSAGVRKPFKYSVKEYEQVLQWVDRQMEAFQAEAVNNFKKMLLITMTIQYNGIGT</sequence>
<dbReference type="EMBL" id="MCFL01000021">
    <property type="protein sequence ID" value="ORZ35629.1"/>
    <property type="molecule type" value="Genomic_DNA"/>
</dbReference>
<dbReference type="OrthoDB" id="8249012at2759"/>